<evidence type="ECO:0000313" key="2">
    <source>
        <dbReference type="Proteomes" id="UP001631969"/>
    </source>
</evidence>
<organism evidence="1 2">
    <name type="scientific">Paenibacillus mesotrionivorans</name>
    <dbReference type="NCBI Taxonomy" id="3160968"/>
    <lineage>
        <taxon>Bacteria</taxon>
        <taxon>Bacillati</taxon>
        <taxon>Bacillota</taxon>
        <taxon>Bacilli</taxon>
        <taxon>Bacillales</taxon>
        <taxon>Paenibacillaceae</taxon>
        <taxon>Paenibacillus</taxon>
    </lineage>
</organism>
<dbReference type="Proteomes" id="UP001631969">
    <property type="component" value="Unassembled WGS sequence"/>
</dbReference>
<reference evidence="1" key="1">
    <citation type="submission" date="2024-12" db="EMBL/GenBank/DDBJ databases">
        <authorList>
            <person name="Wu N."/>
        </authorList>
    </citation>
    <scope>NUCLEOTIDE SEQUENCE</scope>
    <source>
        <strain evidence="1">P15</strain>
    </source>
</reference>
<keyword evidence="2" id="KW-1185">Reference proteome</keyword>
<gene>
    <name evidence="1" type="ORF">ACI1P1_28060</name>
</gene>
<comment type="caution">
    <text evidence="1">The sequence shown here is derived from an EMBL/GenBank/DDBJ whole genome shotgun (WGS) entry which is preliminary data.</text>
</comment>
<dbReference type="EMBL" id="JBJURJ010000026">
    <property type="protein sequence ID" value="MFM9332156.1"/>
    <property type="molecule type" value="Genomic_DNA"/>
</dbReference>
<proteinExistence type="predicted"/>
<protein>
    <submittedName>
        <fullName evidence="1">Methyl-accepting chemotaxis protein</fullName>
    </submittedName>
</protein>
<name>A0ACC7P728_9BACL</name>
<sequence length="594" mass="66098">MRRIRFKILLPFVLSSVILTGLFGWYNIAMLQKNTERELTRYEADLFQQYDVMIKNQVDTAYYLLESYHRQAANNIITQDDAQNSARKAVKSLRYGDSGYFWIDNTDGTLIAHPMSPDQEGTNRLELKDAEGTTLIQGIISAATTGKDQGYTQYLWEKPLTEGGTKVTLKRAYSRYFEPYKWVISTGNYVDDLQGMVETKRVQLNHDLKSSIMATVLFIAGICAIMAVIGYWISSRIAKPLLEIARAFRKDEQNRYTIREIPVTTRDETGQVAGALNEWTGQVRSFVQEASTATDRIAVHIGEMDALTDEVKDIAQDTDAQTREMTAAMEFVAQAADQIAVAMTQVEQAIGSIASRTEDAASLTNEVSDRARMLQEHSATSIERTREMYEATQNDMDKAILHLENVKEIGSLSQEISGIASQINLLSLNAAIESARAGEAGRGFAVVASEIRKLAEHTESTVKRIEGLAGTITNSVETLVQSSLGITFFIERDVLESYESLMEHSGKYLEDAGHIQNVMMELSATSQEISASSVEVTRQTTDVAERIAESAHSLEGISTQSGVILQDLSRMKESSQANLDNMLRLKTFVDTFKA</sequence>
<accession>A0ACC7P728</accession>
<evidence type="ECO:0000313" key="1">
    <source>
        <dbReference type="EMBL" id="MFM9332156.1"/>
    </source>
</evidence>